<reference evidence="2 3" key="1">
    <citation type="submission" date="2016-11" db="EMBL/GenBank/DDBJ databases">
        <title>Whole Genome Sequencing of Mucilaginibacter polytrichastri RG4-7(T) isolated from the moss sample.</title>
        <authorList>
            <person name="Li Y."/>
        </authorList>
    </citation>
    <scope>NUCLEOTIDE SEQUENCE [LARGE SCALE GENOMIC DNA]</scope>
    <source>
        <strain evidence="2 3">RG4-7</strain>
    </source>
</reference>
<feature type="chain" id="PRO_5010368789" description="Gliding motility-associated protein GldM N-terminal domain-containing protein" evidence="1">
    <location>
        <begin position="22"/>
        <end position="223"/>
    </location>
</feature>
<accession>A0A1Q6A470</accession>
<evidence type="ECO:0000313" key="3">
    <source>
        <dbReference type="Proteomes" id="UP000186720"/>
    </source>
</evidence>
<evidence type="ECO:0008006" key="4">
    <source>
        <dbReference type="Google" id="ProtNLM"/>
    </source>
</evidence>
<organism evidence="2 3">
    <name type="scientific">Mucilaginibacter polytrichastri</name>
    <dbReference type="NCBI Taxonomy" id="1302689"/>
    <lineage>
        <taxon>Bacteria</taxon>
        <taxon>Pseudomonadati</taxon>
        <taxon>Bacteroidota</taxon>
        <taxon>Sphingobacteriia</taxon>
        <taxon>Sphingobacteriales</taxon>
        <taxon>Sphingobacteriaceae</taxon>
        <taxon>Mucilaginibacter</taxon>
    </lineage>
</organism>
<protein>
    <recommendedName>
        <fullName evidence="4">Gliding motility-associated protein GldM N-terminal domain-containing protein</fullName>
    </recommendedName>
</protein>
<dbReference type="STRING" id="1302689.RG47T_4271"/>
<dbReference type="Proteomes" id="UP000186720">
    <property type="component" value="Unassembled WGS sequence"/>
</dbReference>
<feature type="signal peptide" evidence="1">
    <location>
        <begin position="1"/>
        <end position="21"/>
    </location>
</feature>
<sequence length="223" mass="25085">MIKKTLLMMAFSLLLSAWSYGQGKVLDVPELLQLVSYSKSEHSLQTDARDKQAAVTSTETANKTLLGKIKDMYRTLQNRYSTLGTAITAANVGIEAELMVNSIIRSQSQLYQLAQKNPAIIALAYQTEIDFAAHSEMLIRYLAGLILSIGDVNQMKASDRKLLFDYVVTELSNIEDMSNRLVRNVQFGTLASLLHHLNPFDDFVYEDQHMVSDILSNAKYLKR</sequence>
<dbReference type="RefSeq" id="WP_074491333.1">
    <property type="nucleotide sequence ID" value="NZ_FPAM01000009.1"/>
</dbReference>
<gene>
    <name evidence="2" type="ORF">RG47T_4271</name>
</gene>
<dbReference type="EMBL" id="MPPL01000001">
    <property type="protein sequence ID" value="OKS88793.1"/>
    <property type="molecule type" value="Genomic_DNA"/>
</dbReference>
<evidence type="ECO:0000313" key="2">
    <source>
        <dbReference type="EMBL" id="OKS88793.1"/>
    </source>
</evidence>
<dbReference type="AlphaFoldDB" id="A0A1Q6A470"/>
<name>A0A1Q6A470_9SPHI</name>
<keyword evidence="3" id="KW-1185">Reference proteome</keyword>
<evidence type="ECO:0000256" key="1">
    <source>
        <dbReference type="SAM" id="SignalP"/>
    </source>
</evidence>
<proteinExistence type="predicted"/>
<comment type="caution">
    <text evidence="2">The sequence shown here is derived from an EMBL/GenBank/DDBJ whole genome shotgun (WGS) entry which is preliminary data.</text>
</comment>
<keyword evidence="1" id="KW-0732">Signal</keyword>
<dbReference type="OrthoDB" id="822368at2"/>